<organism evidence="1 2">
    <name type="scientific">Fusarium zealandicum</name>
    <dbReference type="NCBI Taxonomy" id="1053134"/>
    <lineage>
        <taxon>Eukaryota</taxon>
        <taxon>Fungi</taxon>
        <taxon>Dikarya</taxon>
        <taxon>Ascomycota</taxon>
        <taxon>Pezizomycotina</taxon>
        <taxon>Sordariomycetes</taxon>
        <taxon>Hypocreomycetidae</taxon>
        <taxon>Hypocreales</taxon>
        <taxon>Nectriaceae</taxon>
        <taxon>Fusarium</taxon>
        <taxon>Fusarium staphyleae species complex</taxon>
    </lineage>
</organism>
<proteinExistence type="predicted"/>
<feature type="non-terminal residue" evidence="1">
    <location>
        <position position="1"/>
    </location>
</feature>
<sequence length="74" mass="8138">DSGDTGADDARVDFNKDLLELDDDDLAEAEAEDKFRRKTERNEAVETFPDELTDVAAALSQLDYATSGDEKLAL</sequence>
<dbReference type="Proteomes" id="UP000635477">
    <property type="component" value="Unassembled WGS sequence"/>
</dbReference>
<feature type="non-terminal residue" evidence="1">
    <location>
        <position position="74"/>
    </location>
</feature>
<evidence type="ECO:0000313" key="1">
    <source>
        <dbReference type="EMBL" id="KAF4962649.1"/>
    </source>
</evidence>
<accession>A0A8H4TRM8</accession>
<reference evidence="1" key="1">
    <citation type="journal article" date="2020" name="BMC Genomics">
        <title>Correction to: Identification and distribution of gene clusters required for synthesis of sphingolipid metabolism inhibitors in diverse species of the filamentous fungus Fusarium.</title>
        <authorList>
            <person name="Kim H.S."/>
            <person name="Lohmar J.M."/>
            <person name="Busman M."/>
            <person name="Brown D.W."/>
            <person name="Naumann T.A."/>
            <person name="Divon H.H."/>
            <person name="Lysoe E."/>
            <person name="Uhlig S."/>
            <person name="Proctor R.H."/>
        </authorList>
    </citation>
    <scope>NUCLEOTIDE SEQUENCE</scope>
    <source>
        <strain evidence="1">NRRL 22465</strain>
    </source>
</reference>
<name>A0A8H4TRM8_9HYPO</name>
<reference evidence="1" key="2">
    <citation type="submission" date="2020-05" db="EMBL/GenBank/DDBJ databases">
        <authorList>
            <person name="Kim H.-S."/>
            <person name="Proctor R.H."/>
            <person name="Brown D.W."/>
        </authorList>
    </citation>
    <scope>NUCLEOTIDE SEQUENCE</scope>
    <source>
        <strain evidence="1">NRRL 22465</strain>
    </source>
</reference>
<dbReference type="AlphaFoldDB" id="A0A8H4TRM8"/>
<protein>
    <submittedName>
        <fullName evidence="1">Uncharacterized protein</fullName>
    </submittedName>
</protein>
<keyword evidence="2" id="KW-1185">Reference proteome</keyword>
<comment type="caution">
    <text evidence="1">The sequence shown here is derived from an EMBL/GenBank/DDBJ whole genome shotgun (WGS) entry which is preliminary data.</text>
</comment>
<gene>
    <name evidence="1" type="ORF">FZEAL_10977</name>
</gene>
<dbReference type="EMBL" id="JABEYC010001732">
    <property type="protein sequence ID" value="KAF4962649.1"/>
    <property type="molecule type" value="Genomic_DNA"/>
</dbReference>
<evidence type="ECO:0000313" key="2">
    <source>
        <dbReference type="Proteomes" id="UP000635477"/>
    </source>
</evidence>